<dbReference type="SUPFAM" id="SSF54593">
    <property type="entry name" value="Glyoxalase/Bleomycin resistance protein/Dihydroxybiphenyl dioxygenase"/>
    <property type="match status" value="1"/>
</dbReference>
<evidence type="ECO:0000313" key="2">
    <source>
        <dbReference type="EMBL" id="ALG08115.1"/>
    </source>
</evidence>
<name>A0A0N9HSV5_9PSEU</name>
<dbReference type="InterPro" id="IPR029068">
    <property type="entry name" value="Glyas_Bleomycin-R_OHBP_Dase"/>
</dbReference>
<dbReference type="Gene3D" id="3.10.180.10">
    <property type="entry name" value="2,3-Dihydroxybiphenyl 1,2-Dioxygenase, domain 1"/>
    <property type="match status" value="1"/>
</dbReference>
<gene>
    <name evidence="2" type="ORF">AOZ06_15365</name>
</gene>
<feature type="domain" description="Glyoxalase-like" evidence="1">
    <location>
        <begin position="3"/>
        <end position="157"/>
    </location>
</feature>
<dbReference type="EMBL" id="CP012752">
    <property type="protein sequence ID" value="ALG08115.1"/>
    <property type="molecule type" value="Genomic_DNA"/>
</dbReference>
<dbReference type="STRING" id="860235.AOZ06_15365"/>
<accession>A0A0N9HSV5</accession>
<dbReference type="InterPro" id="IPR025870">
    <property type="entry name" value="Glyoxalase-like_dom"/>
</dbReference>
<proteinExistence type="predicted"/>
<evidence type="ECO:0000259" key="1">
    <source>
        <dbReference type="Pfam" id="PF13468"/>
    </source>
</evidence>
<protein>
    <recommendedName>
        <fullName evidence="1">Glyoxalase-like domain-containing protein</fullName>
    </recommendedName>
</protein>
<dbReference type="Pfam" id="PF13468">
    <property type="entry name" value="Glyoxalase_3"/>
    <property type="match status" value="1"/>
</dbReference>
<keyword evidence="3" id="KW-1185">Reference proteome</keyword>
<reference evidence="2 3" key="1">
    <citation type="submission" date="2015-07" db="EMBL/GenBank/DDBJ databases">
        <title>Genome sequencing of Kibdelosporangium phytohabitans.</title>
        <authorList>
            <person name="Qin S."/>
            <person name="Xing K."/>
        </authorList>
    </citation>
    <scope>NUCLEOTIDE SEQUENCE [LARGE SCALE GENOMIC DNA]</scope>
    <source>
        <strain evidence="2 3">KLBMP1111</strain>
    </source>
</reference>
<organism evidence="2 3">
    <name type="scientific">Kibdelosporangium phytohabitans</name>
    <dbReference type="NCBI Taxonomy" id="860235"/>
    <lineage>
        <taxon>Bacteria</taxon>
        <taxon>Bacillati</taxon>
        <taxon>Actinomycetota</taxon>
        <taxon>Actinomycetes</taxon>
        <taxon>Pseudonocardiales</taxon>
        <taxon>Pseudonocardiaceae</taxon>
        <taxon>Kibdelosporangium</taxon>
    </lineage>
</organism>
<dbReference type="KEGG" id="kphy:AOZ06_15365"/>
<dbReference type="AlphaFoldDB" id="A0A0N9HSV5"/>
<dbReference type="Proteomes" id="UP000063699">
    <property type="component" value="Chromosome"/>
</dbReference>
<evidence type="ECO:0000313" key="3">
    <source>
        <dbReference type="Proteomes" id="UP000063699"/>
    </source>
</evidence>
<sequence>MLIDHLVYAVPDLSEVGDLGIELTEGGRHVGRGTRNLLANLGGGAYFEVIGPDRDQPEPGAPRPFGIDELTAPKLVAWAARVEDIDDVVERAKAQGYDPGPVAVTSRRRADGVLLEWRHTPMLAGPLPFLIDWGTTPHPADSLPTGAELVSFRIQGDELGTGLQALGIDVAVESGPPGLTATIRTPKGEVVIR</sequence>